<comment type="caution">
    <text evidence="1">The sequence shown here is derived from an EMBL/GenBank/DDBJ whole genome shotgun (WGS) entry which is preliminary data.</text>
</comment>
<gene>
    <name evidence="1" type="ORF">NEPTK9_001730</name>
</gene>
<dbReference type="EMBL" id="JAAEJV010000091">
    <property type="protein sequence ID" value="MBF5060199.1"/>
    <property type="molecule type" value="Genomic_DNA"/>
</dbReference>
<organism evidence="1 2">
    <name type="scientific">Candidatus Neptunichlamydia vexilliferae</name>
    <dbReference type="NCBI Taxonomy" id="1651774"/>
    <lineage>
        <taxon>Bacteria</taxon>
        <taxon>Pseudomonadati</taxon>
        <taxon>Chlamydiota</taxon>
        <taxon>Chlamydiia</taxon>
        <taxon>Parachlamydiales</taxon>
        <taxon>Simkaniaceae</taxon>
        <taxon>Candidatus Neptunichlamydia</taxon>
    </lineage>
</organism>
<protein>
    <submittedName>
        <fullName evidence="1">Uncharacterized protein</fullName>
    </submittedName>
</protein>
<keyword evidence="2" id="KW-1185">Reference proteome</keyword>
<accession>A0ABS0B1C7</accession>
<dbReference type="InterPro" id="IPR029044">
    <property type="entry name" value="Nucleotide-diphossugar_trans"/>
</dbReference>
<dbReference type="Proteomes" id="UP001194714">
    <property type="component" value="Unassembled WGS sequence"/>
</dbReference>
<name>A0ABS0B1C7_9BACT</name>
<evidence type="ECO:0000313" key="2">
    <source>
        <dbReference type="Proteomes" id="UP001194714"/>
    </source>
</evidence>
<reference evidence="1 2" key="1">
    <citation type="submission" date="2020-01" db="EMBL/GenBank/DDBJ databases">
        <title>Draft genome sequence of Cand. Neptunochlamydia vexilliferae K9.</title>
        <authorList>
            <person name="Schulz F."/>
            <person name="Koestlbacher S."/>
            <person name="Wascher F."/>
            <person name="Pizzetti I."/>
            <person name="Horn M."/>
        </authorList>
    </citation>
    <scope>NUCLEOTIDE SEQUENCE [LARGE SCALE GENOMIC DNA]</scope>
    <source>
        <strain evidence="1 2">K9</strain>
    </source>
</reference>
<dbReference type="SUPFAM" id="SSF53448">
    <property type="entry name" value="Nucleotide-diphospho-sugar transferases"/>
    <property type="match status" value="1"/>
</dbReference>
<proteinExistence type="predicted"/>
<evidence type="ECO:0000313" key="1">
    <source>
        <dbReference type="EMBL" id="MBF5060199.1"/>
    </source>
</evidence>
<sequence>MYQKNMDDLTYTFRGCIPKGSGVCAADFVPNDNPIATNAIGEECGGKDVVPTSALLGIDPLNAYDLTDWDHNDDGSGDGVIIAADENQEWMLKWWWENYSKENAFPVTFFDLGMSKSARLWCGSKGDVIPFAFPDGWIKPREAITSDEIEEWEKKYQGDLWEGRTQWFCKPYVLLRSPYVRTVWMDLDCEVRSSIAELFDYCNEGDGFSILKLSLENLDLFSAGVVVSKRLSPVTKKWAENIYHENHKHFGDENVLIETLNKEKFKITPYPLIYNWPTIIPQSCKTVIRHHIGGYGKTKILGGLSVV</sequence>